<keyword evidence="8" id="KW-0012">Acyltransferase</keyword>
<proteinExistence type="inferred from homology"/>
<gene>
    <name evidence="10" type="ORF">DICPUDRAFT_53882</name>
</gene>
<comment type="subcellular location">
    <subcellularLocation>
        <location evidence="1">Endoplasmic reticulum membrane</location>
        <topology evidence="1">Multi-pass membrane protein</topology>
    </subcellularLocation>
</comment>
<dbReference type="GO" id="GO:0005789">
    <property type="term" value="C:endoplasmic reticulum membrane"/>
    <property type="evidence" value="ECO:0000318"/>
    <property type="project" value="GO_Central"/>
</dbReference>
<feature type="transmembrane region" description="Helical" evidence="9">
    <location>
        <begin position="146"/>
        <end position="168"/>
    </location>
</feature>
<evidence type="ECO:0000256" key="6">
    <source>
        <dbReference type="ARBA" id="ARBA00022989"/>
    </source>
</evidence>
<dbReference type="VEuPathDB" id="AmoebaDB:DICPUDRAFT_53882"/>
<evidence type="ECO:0000313" key="10">
    <source>
        <dbReference type="EMBL" id="EGC37565.1"/>
    </source>
</evidence>
<dbReference type="FunCoup" id="F0ZEP9">
    <property type="interactions" value="1"/>
</dbReference>
<organism evidence="10 11">
    <name type="scientific">Dictyostelium purpureum</name>
    <name type="common">Slime mold</name>
    <dbReference type="NCBI Taxonomy" id="5786"/>
    <lineage>
        <taxon>Eukaryota</taxon>
        <taxon>Amoebozoa</taxon>
        <taxon>Evosea</taxon>
        <taxon>Eumycetozoa</taxon>
        <taxon>Dictyostelia</taxon>
        <taxon>Dictyosteliales</taxon>
        <taxon>Dictyosteliaceae</taxon>
        <taxon>Dictyostelium</taxon>
    </lineage>
</organism>
<dbReference type="InterPro" id="IPR004299">
    <property type="entry name" value="MBOAT_fam"/>
</dbReference>
<feature type="transmembrane region" description="Helical" evidence="9">
    <location>
        <begin position="320"/>
        <end position="338"/>
    </location>
</feature>
<feature type="transmembrane region" description="Helical" evidence="9">
    <location>
        <begin position="280"/>
        <end position="300"/>
    </location>
</feature>
<feature type="transmembrane region" description="Helical" evidence="9">
    <location>
        <begin position="418"/>
        <end position="438"/>
    </location>
</feature>
<name>F0ZEP9_DICPU</name>
<dbReference type="PANTHER" id="PTHR10408:SF8">
    <property type="entry name" value="O-ACYLTRANSFERASE"/>
    <property type="match status" value="1"/>
</dbReference>
<evidence type="ECO:0000256" key="2">
    <source>
        <dbReference type="ARBA" id="ARBA00009010"/>
    </source>
</evidence>
<dbReference type="AlphaFoldDB" id="F0ZEP9"/>
<evidence type="ECO:0000256" key="4">
    <source>
        <dbReference type="ARBA" id="ARBA00022692"/>
    </source>
</evidence>
<dbReference type="InParanoid" id="F0ZEP9"/>
<evidence type="ECO:0000256" key="8">
    <source>
        <dbReference type="ARBA" id="ARBA00023315"/>
    </source>
</evidence>
<dbReference type="eggNOG" id="KOG0380">
    <property type="taxonomic scope" value="Eukaryota"/>
</dbReference>
<keyword evidence="4 9" id="KW-0812">Transmembrane</keyword>
<dbReference type="Proteomes" id="UP000001064">
    <property type="component" value="Unassembled WGS sequence"/>
</dbReference>
<evidence type="ECO:0000256" key="3">
    <source>
        <dbReference type="ARBA" id="ARBA00022679"/>
    </source>
</evidence>
<dbReference type="GO" id="GO:0008374">
    <property type="term" value="F:O-acyltransferase activity"/>
    <property type="evidence" value="ECO:0000318"/>
    <property type="project" value="GO_Central"/>
</dbReference>
<dbReference type="GeneID" id="10499535"/>
<keyword evidence="6 9" id="KW-1133">Transmembrane helix</keyword>
<feature type="transmembrane region" description="Helical" evidence="9">
    <location>
        <begin position="450"/>
        <end position="469"/>
    </location>
</feature>
<evidence type="ECO:0008006" key="12">
    <source>
        <dbReference type="Google" id="ProtNLM"/>
    </source>
</evidence>
<evidence type="ECO:0000256" key="7">
    <source>
        <dbReference type="ARBA" id="ARBA00023136"/>
    </source>
</evidence>
<evidence type="ECO:0000313" key="11">
    <source>
        <dbReference type="Proteomes" id="UP000001064"/>
    </source>
</evidence>
<reference evidence="11" key="1">
    <citation type="journal article" date="2011" name="Genome Biol.">
        <title>Comparative genomics of the social amoebae Dictyostelium discoideum and Dictyostelium purpureum.</title>
        <authorList>
            <consortium name="US DOE Joint Genome Institute (JGI-PGF)"/>
            <person name="Sucgang R."/>
            <person name="Kuo A."/>
            <person name="Tian X."/>
            <person name="Salerno W."/>
            <person name="Parikh A."/>
            <person name="Feasley C.L."/>
            <person name="Dalin E."/>
            <person name="Tu H."/>
            <person name="Huang E."/>
            <person name="Barry K."/>
            <person name="Lindquist E."/>
            <person name="Shapiro H."/>
            <person name="Bruce D."/>
            <person name="Schmutz J."/>
            <person name="Salamov A."/>
            <person name="Fey P."/>
            <person name="Gaudet P."/>
            <person name="Anjard C."/>
            <person name="Babu M.M."/>
            <person name="Basu S."/>
            <person name="Bushmanova Y."/>
            <person name="van der Wel H."/>
            <person name="Katoh-Kurasawa M."/>
            <person name="Dinh C."/>
            <person name="Coutinho P.M."/>
            <person name="Saito T."/>
            <person name="Elias M."/>
            <person name="Schaap P."/>
            <person name="Kay R.R."/>
            <person name="Henrissat B."/>
            <person name="Eichinger L."/>
            <person name="Rivero F."/>
            <person name="Putnam N.H."/>
            <person name="West C.M."/>
            <person name="Loomis W.F."/>
            <person name="Chisholm R.L."/>
            <person name="Shaulsky G."/>
            <person name="Strassmann J.E."/>
            <person name="Queller D.C."/>
            <person name="Kuspa A."/>
            <person name="Grigoriev I.V."/>
        </authorList>
    </citation>
    <scope>NUCLEOTIDE SEQUENCE [LARGE SCALE GENOMIC DNA]</scope>
    <source>
        <strain evidence="11">QSDP1</strain>
    </source>
</reference>
<keyword evidence="3" id="KW-0808">Transferase</keyword>
<evidence type="ECO:0000256" key="1">
    <source>
        <dbReference type="ARBA" id="ARBA00004477"/>
    </source>
</evidence>
<keyword evidence="7 9" id="KW-0472">Membrane</keyword>
<dbReference type="OMA" id="QYYLLYH"/>
<dbReference type="KEGG" id="dpp:DICPUDRAFT_53882"/>
<dbReference type="RefSeq" id="XP_003285891.1">
    <property type="nucleotide sequence ID" value="XM_003285843.1"/>
</dbReference>
<keyword evidence="5" id="KW-0256">Endoplasmic reticulum</keyword>
<evidence type="ECO:0000256" key="9">
    <source>
        <dbReference type="SAM" id="Phobius"/>
    </source>
</evidence>
<dbReference type="Pfam" id="PF03062">
    <property type="entry name" value="MBOAT"/>
    <property type="match status" value="1"/>
</dbReference>
<dbReference type="STRING" id="5786.F0ZEP9"/>
<dbReference type="PANTHER" id="PTHR10408">
    <property type="entry name" value="STEROL O-ACYLTRANSFERASE"/>
    <property type="match status" value="1"/>
</dbReference>
<comment type="similarity">
    <text evidence="2">Belongs to the membrane-bound acyltransferase family. Sterol o-acyltransferase subfamily.</text>
</comment>
<keyword evidence="11" id="KW-1185">Reference proteome</keyword>
<dbReference type="OrthoDB" id="10039049at2759"/>
<evidence type="ECO:0000256" key="5">
    <source>
        <dbReference type="ARBA" id="ARBA00022824"/>
    </source>
</evidence>
<feature type="transmembrane region" description="Helical" evidence="9">
    <location>
        <begin position="68"/>
        <end position="86"/>
    </location>
</feature>
<feature type="transmembrane region" description="Helical" evidence="9">
    <location>
        <begin position="391"/>
        <end position="412"/>
    </location>
</feature>
<feature type="transmembrane region" description="Helical" evidence="9">
    <location>
        <begin position="174"/>
        <end position="197"/>
    </location>
</feature>
<dbReference type="InterPro" id="IPR014371">
    <property type="entry name" value="Oat_ACAT_DAG_ARE"/>
</dbReference>
<accession>F0ZEP9</accession>
<protein>
    <recommendedName>
        <fullName evidence="12">O-acyltransferase</fullName>
    </recommendedName>
</protein>
<sequence length="481" mass="56996">MSSTTTISNNRNLNSHKKTKSVIENEKYYNSDQVVVINPKTYGRKFTISKAYLDLKDPPGTKPSLHKYIHKNRILIFTLILLYIALDERNHGINKLVHHISLLSVIFINPFELLKGLIAMHSISFLIPLVNFLYHKKKVSIFNKKAKLLCCYGFIQMLVGLSAIYLIFSHKYPMGTTFYLGLVTIVIEWKAHSYFIVTNYESLHRKNMTPEEKEEDDHLKRSQIQYQIDYTTLYQYFYDYFVFIFTPTLIYDQYFEVKKFSQTVPNETLTTRIFEFLKELYSSFAVMITIHYIHVEYIFPPLVENPDFYAYLKIVIPAEITFHLQYYLLYHCVLSLLADLTNFKDRLSFYDNYWDAETSKQILSRWSKPVHSWLYRHILSDLRSFFKFSNVLCVFATMVFSGFFHEILVISITRDVCVPWATLSLIGCGVFIVLEAKFQNFSKSKIYHTIVKIFLFLGHGLFYFSYYYFCFKSYDVYGFNK</sequence>
<dbReference type="EMBL" id="GL870996">
    <property type="protein sequence ID" value="EGC37565.1"/>
    <property type="molecule type" value="Genomic_DNA"/>
</dbReference>
<feature type="transmembrane region" description="Helical" evidence="9">
    <location>
        <begin position="117"/>
        <end position="134"/>
    </location>
</feature>